<evidence type="ECO:0000256" key="1">
    <source>
        <dbReference type="SAM" id="Phobius"/>
    </source>
</evidence>
<name>A0A375YF48_MYCPF</name>
<gene>
    <name evidence="2" type="ORF">MPP7335_01493</name>
</gene>
<dbReference type="AlphaFoldDB" id="A0A375YF48"/>
<dbReference type="Proteomes" id="UP000252008">
    <property type="component" value="Unassembled WGS sequence"/>
</dbReference>
<feature type="transmembrane region" description="Helical" evidence="1">
    <location>
        <begin position="6"/>
        <end position="27"/>
    </location>
</feature>
<dbReference type="EMBL" id="UEGS01000001">
    <property type="protein sequence ID" value="SRX79755.1"/>
    <property type="molecule type" value="Genomic_DNA"/>
</dbReference>
<reference evidence="2 3" key="1">
    <citation type="submission" date="2018-05" db="EMBL/GenBank/DDBJ databases">
        <authorList>
            <consortium name="IHU Genomes"/>
        </authorList>
    </citation>
    <scope>NUCLEOTIDE SEQUENCE [LARGE SCALE GENOMIC DNA]</scope>
    <source>
        <strain evidence="2 3">P7335</strain>
    </source>
</reference>
<feature type="transmembrane region" description="Helical" evidence="1">
    <location>
        <begin position="58"/>
        <end position="76"/>
    </location>
</feature>
<dbReference type="STRING" id="39692.BST38_05745"/>
<keyword evidence="1" id="KW-0812">Transmembrane</keyword>
<dbReference type="RefSeq" id="WP_083142286.1">
    <property type="nucleotide sequence ID" value="NZ_MVID01000003.1"/>
</dbReference>
<sequence>MIAFWIAVVVGGIVGVVYVTLGVQAFFRVRRDVLALAESGAPAEIDTAGLEQENNRSFTWKALGAVVTSTAVIVLLGVSPVFWYIPAVLAIGSAVAVISAFVIDRKATA</sequence>
<evidence type="ECO:0000313" key="2">
    <source>
        <dbReference type="EMBL" id="SRX79755.1"/>
    </source>
</evidence>
<feature type="transmembrane region" description="Helical" evidence="1">
    <location>
        <begin position="82"/>
        <end position="103"/>
    </location>
</feature>
<protein>
    <submittedName>
        <fullName evidence="2">Uncharacterized protein</fullName>
    </submittedName>
</protein>
<organism evidence="2 3">
    <name type="scientific">Mycolicibacterium parafortuitum</name>
    <name type="common">Mycobacterium parafortuitum</name>
    <dbReference type="NCBI Taxonomy" id="39692"/>
    <lineage>
        <taxon>Bacteria</taxon>
        <taxon>Bacillati</taxon>
        <taxon>Actinomycetota</taxon>
        <taxon>Actinomycetes</taxon>
        <taxon>Mycobacteriales</taxon>
        <taxon>Mycobacteriaceae</taxon>
        <taxon>Mycolicibacterium</taxon>
    </lineage>
</organism>
<proteinExistence type="predicted"/>
<keyword evidence="1" id="KW-1133">Transmembrane helix</keyword>
<keyword evidence="3" id="KW-1185">Reference proteome</keyword>
<keyword evidence="1" id="KW-0472">Membrane</keyword>
<accession>A0A375YF48</accession>
<evidence type="ECO:0000313" key="3">
    <source>
        <dbReference type="Proteomes" id="UP000252008"/>
    </source>
</evidence>